<protein>
    <submittedName>
        <fullName evidence="1">Uncharacterized protein</fullName>
    </submittedName>
</protein>
<gene>
    <name evidence="1" type="ORF">ACFSJC_19275</name>
</gene>
<reference evidence="2" key="1">
    <citation type="journal article" date="2019" name="Int. J. Syst. Evol. Microbiol.">
        <title>The Global Catalogue of Microorganisms (GCM) 10K type strain sequencing project: providing services to taxonomists for standard genome sequencing and annotation.</title>
        <authorList>
            <consortium name="The Broad Institute Genomics Platform"/>
            <consortium name="The Broad Institute Genome Sequencing Center for Infectious Disease"/>
            <person name="Wu L."/>
            <person name="Ma J."/>
        </authorList>
    </citation>
    <scope>NUCLEOTIDE SEQUENCE [LARGE SCALE GENOMIC DNA]</scope>
    <source>
        <strain evidence="2">KACC 12597</strain>
    </source>
</reference>
<evidence type="ECO:0000313" key="1">
    <source>
        <dbReference type="EMBL" id="MFD2113996.1"/>
    </source>
</evidence>
<accession>A0ABW4YEE5</accession>
<organism evidence="1 2">
    <name type="scientific">Thiorhodococcus fuscus</name>
    <dbReference type="NCBI Taxonomy" id="527200"/>
    <lineage>
        <taxon>Bacteria</taxon>
        <taxon>Pseudomonadati</taxon>
        <taxon>Pseudomonadota</taxon>
        <taxon>Gammaproteobacteria</taxon>
        <taxon>Chromatiales</taxon>
        <taxon>Chromatiaceae</taxon>
        <taxon>Thiorhodococcus</taxon>
    </lineage>
</organism>
<name>A0ABW4YEE5_9GAMM</name>
<proteinExistence type="predicted"/>
<comment type="caution">
    <text evidence="1">The sequence shown here is derived from an EMBL/GenBank/DDBJ whole genome shotgun (WGS) entry which is preliminary data.</text>
</comment>
<keyword evidence="2" id="KW-1185">Reference proteome</keyword>
<evidence type="ECO:0000313" key="2">
    <source>
        <dbReference type="Proteomes" id="UP001597337"/>
    </source>
</evidence>
<dbReference type="EMBL" id="JBHUHX010000062">
    <property type="protein sequence ID" value="MFD2113996.1"/>
    <property type="molecule type" value="Genomic_DNA"/>
</dbReference>
<dbReference type="Proteomes" id="UP001597337">
    <property type="component" value="Unassembled WGS sequence"/>
</dbReference>
<sequence>MTRAIETLGVPAPGGFMSSYFVRETFFRPDCEVAREQTRIPASLYGALVSLRRDAGDKGVFVPIRSLQYLAVIDREEVVFVDAVGGYAHRDGEGGRLIRIAWRPVVRRDSLSAPVSCEVIYYFSGLKDIQRRLLSDLASEVAKTLERRFVEDGGVWEGRILPFPFPVFR</sequence>